<evidence type="ECO:0000313" key="2">
    <source>
        <dbReference type="EMBL" id="GLU49346.1"/>
    </source>
</evidence>
<organism evidence="2 3">
    <name type="scientific">Nocardiopsis ansamitocini</name>
    <dbReference type="NCBI Taxonomy" id="1670832"/>
    <lineage>
        <taxon>Bacteria</taxon>
        <taxon>Bacillati</taxon>
        <taxon>Actinomycetota</taxon>
        <taxon>Actinomycetes</taxon>
        <taxon>Streptosporangiales</taxon>
        <taxon>Nocardiopsidaceae</taxon>
        <taxon>Nocardiopsis</taxon>
    </lineage>
</organism>
<feature type="compositionally biased region" description="Basic and acidic residues" evidence="1">
    <location>
        <begin position="49"/>
        <end position="64"/>
    </location>
</feature>
<protein>
    <submittedName>
        <fullName evidence="2">Uncharacterized protein</fullName>
    </submittedName>
</protein>
<dbReference type="AlphaFoldDB" id="A0A9W6P915"/>
<dbReference type="Proteomes" id="UP001165092">
    <property type="component" value="Unassembled WGS sequence"/>
</dbReference>
<feature type="region of interest" description="Disordered" evidence="1">
    <location>
        <begin position="27"/>
        <end position="79"/>
    </location>
</feature>
<dbReference type="EMBL" id="BSQG01000006">
    <property type="protein sequence ID" value="GLU49346.1"/>
    <property type="molecule type" value="Genomic_DNA"/>
</dbReference>
<evidence type="ECO:0000313" key="3">
    <source>
        <dbReference type="Proteomes" id="UP001165092"/>
    </source>
</evidence>
<keyword evidence="3" id="KW-1185">Reference proteome</keyword>
<proteinExistence type="predicted"/>
<accession>A0A9W6P915</accession>
<gene>
    <name evidence="2" type="ORF">Nans01_36970</name>
</gene>
<name>A0A9W6P915_9ACTN</name>
<reference evidence="2" key="1">
    <citation type="submission" date="2023-02" db="EMBL/GenBank/DDBJ databases">
        <title>Nocardiopsis ansamitocini NBRC 112285.</title>
        <authorList>
            <person name="Ichikawa N."/>
            <person name="Sato H."/>
            <person name="Tonouchi N."/>
        </authorList>
    </citation>
    <scope>NUCLEOTIDE SEQUENCE</scope>
    <source>
        <strain evidence="2">NBRC 112285</strain>
    </source>
</reference>
<comment type="caution">
    <text evidence="2">The sequence shown here is derived from an EMBL/GenBank/DDBJ whole genome shotgun (WGS) entry which is preliminary data.</text>
</comment>
<sequence>MTPSNRAAACLFILGRTHYRAGTKLRVGRLTAPGPLTGGDGSPGLGALRSRELRSDGPGPDHHGANRKKRQGGRPTANG</sequence>
<evidence type="ECO:0000256" key="1">
    <source>
        <dbReference type="SAM" id="MobiDB-lite"/>
    </source>
</evidence>